<organism evidence="2 3">
    <name type="scientific">Romanomermis culicivorax</name>
    <name type="common">Nematode worm</name>
    <dbReference type="NCBI Taxonomy" id="13658"/>
    <lineage>
        <taxon>Eukaryota</taxon>
        <taxon>Metazoa</taxon>
        <taxon>Ecdysozoa</taxon>
        <taxon>Nematoda</taxon>
        <taxon>Enoplea</taxon>
        <taxon>Dorylaimia</taxon>
        <taxon>Mermithida</taxon>
        <taxon>Mermithoidea</taxon>
        <taxon>Mermithidae</taxon>
        <taxon>Romanomermis</taxon>
    </lineage>
</organism>
<dbReference type="Proteomes" id="UP000887565">
    <property type="component" value="Unplaced"/>
</dbReference>
<name>A0A915K1N5_ROMCU</name>
<evidence type="ECO:0000256" key="1">
    <source>
        <dbReference type="SAM" id="MobiDB-lite"/>
    </source>
</evidence>
<protein>
    <submittedName>
        <fullName evidence="3">Uncharacterized protein</fullName>
    </submittedName>
</protein>
<sequence length="66" mass="7326">MLNDYNGDNRLIKSKPLEAYDSNLMEAVQIIADKEAEEAACGEYTPRQQEIEASLGNDPSLPTEQP</sequence>
<dbReference type="AlphaFoldDB" id="A0A915K1N5"/>
<evidence type="ECO:0000313" key="2">
    <source>
        <dbReference type="Proteomes" id="UP000887565"/>
    </source>
</evidence>
<keyword evidence="2" id="KW-1185">Reference proteome</keyword>
<proteinExistence type="predicted"/>
<feature type="region of interest" description="Disordered" evidence="1">
    <location>
        <begin position="41"/>
        <end position="66"/>
    </location>
</feature>
<evidence type="ECO:0000313" key="3">
    <source>
        <dbReference type="WBParaSite" id="nRc.2.0.1.t32229-RA"/>
    </source>
</evidence>
<dbReference type="WBParaSite" id="nRc.2.0.1.t32229-RA">
    <property type="protein sequence ID" value="nRc.2.0.1.t32229-RA"/>
    <property type="gene ID" value="nRc.2.0.1.g32229"/>
</dbReference>
<accession>A0A915K1N5</accession>
<reference evidence="3" key="1">
    <citation type="submission" date="2022-11" db="UniProtKB">
        <authorList>
            <consortium name="WormBaseParasite"/>
        </authorList>
    </citation>
    <scope>IDENTIFICATION</scope>
</reference>